<feature type="region of interest" description="Disordered" evidence="1">
    <location>
        <begin position="1"/>
        <end position="21"/>
    </location>
</feature>
<dbReference type="AlphaFoldDB" id="A0A371CIN8"/>
<dbReference type="Gene3D" id="3.40.970.10">
    <property type="entry name" value="Ribonuclease H1, N-terminal domain"/>
    <property type="match status" value="1"/>
</dbReference>
<accession>A0A371CIN8</accession>
<sequence>MTPVSPVTPSRPRPLPISSEAQARRLREIERALEQVRVEQAESVADTRQDTSPSFVDPADEHIELPEQGRRKWYIALVGEKVGIWKHYADMAQYTSGVAGALHQRATSRSEAEHVYYTAKAEGRVRVVRP</sequence>
<feature type="compositionally biased region" description="Basic and acidic residues" evidence="1">
    <location>
        <begin position="40"/>
        <end position="49"/>
    </location>
</feature>
<evidence type="ECO:0000313" key="2">
    <source>
        <dbReference type="EMBL" id="RDX40146.1"/>
    </source>
</evidence>
<dbReference type="Proteomes" id="UP000256964">
    <property type="component" value="Unassembled WGS sequence"/>
</dbReference>
<evidence type="ECO:0000313" key="3">
    <source>
        <dbReference type="Proteomes" id="UP000256964"/>
    </source>
</evidence>
<keyword evidence="3" id="KW-1185">Reference proteome</keyword>
<reference evidence="2 3" key="1">
    <citation type="journal article" date="2018" name="Biotechnol. Biofuels">
        <title>Integrative visual omics of the white-rot fungus Polyporus brumalis exposes the biotechnological potential of its oxidative enzymes for delignifying raw plant biomass.</title>
        <authorList>
            <person name="Miyauchi S."/>
            <person name="Rancon A."/>
            <person name="Drula E."/>
            <person name="Hage H."/>
            <person name="Chaduli D."/>
            <person name="Favel A."/>
            <person name="Grisel S."/>
            <person name="Henrissat B."/>
            <person name="Herpoel-Gimbert I."/>
            <person name="Ruiz-Duenas F.J."/>
            <person name="Chevret D."/>
            <person name="Hainaut M."/>
            <person name="Lin J."/>
            <person name="Wang M."/>
            <person name="Pangilinan J."/>
            <person name="Lipzen A."/>
            <person name="Lesage-Meessen L."/>
            <person name="Navarro D."/>
            <person name="Riley R."/>
            <person name="Grigoriev I.V."/>
            <person name="Zhou S."/>
            <person name="Raouche S."/>
            <person name="Rosso M.N."/>
        </authorList>
    </citation>
    <scope>NUCLEOTIDE SEQUENCE [LARGE SCALE GENOMIC DNA]</scope>
    <source>
        <strain evidence="2 3">BRFM 1820</strain>
    </source>
</reference>
<dbReference type="InterPro" id="IPR037056">
    <property type="entry name" value="RNase_H1_N_sf"/>
</dbReference>
<gene>
    <name evidence="2" type="ORF">OH76DRAFT_1490551</name>
</gene>
<dbReference type="EMBL" id="KZ857583">
    <property type="protein sequence ID" value="RDX40146.1"/>
    <property type="molecule type" value="Genomic_DNA"/>
</dbReference>
<feature type="region of interest" description="Disordered" evidence="1">
    <location>
        <begin position="40"/>
        <end position="63"/>
    </location>
</feature>
<organism evidence="2 3">
    <name type="scientific">Lentinus brumalis</name>
    <dbReference type="NCBI Taxonomy" id="2498619"/>
    <lineage>
        <taxon>Eukaryota</taxon>
        <taxon>Fungi</taxon>
        <taxon>Dikarya</taxon>
        <taxon>Basidiomycota</taxon>
        <taxon>Agaricomycotina</taxon>
        <taxon>Agaricomycetes</taxon>
        <taxon>Polyporales</taxon>
        <taxon>Polyporaceae</taxon>
        <taxon>Lentinus</taxon>
    </lineage>
</organism>
<evidence type="ECO:0000256" key="1">
    <source>
        <dbReference type="SAM" id="MobiDB-lite"/>
    </source>
</evidence>
<proteinExistence type="predicted"/>
<protein>
    <submittedName>
        <fullName evidence="2">Uncharacterized protein</fullName>
    </submittedName>
</protein>
<dbReference type="OrthoDB" id="2658750at2759"/>
<name>A0A371CIN8_9APHY</name>